<dbReference type="EMBL" id="GGEC01091730">
    <property type="protein sequence ID" value="MBX72214.1"/>
    <property type="molecule type" value="Transcribed_RNA"/>
</dbReference>
<protein>
    <submittedName>
        <fullName evidence="1">Uncharacterized protein</fullName>
    </submittedName>
</protein>
<dbReference type="AlphaFoldDB" id="A0A2P2QZA6"/>
<reference evidence="1" key="1">
    <citation type="submission" date="2018-02" db="EMBL/GenBank/DDBJ databases">
        <title>Rhizophora mucronata_Transcriptome.</title>
        <authorList>
            <person name="Meera S.P."/>
            <person name="Sreeshan A."/>
            <person name="Augustine A."/>
        </authorList>
    </citation>
    <scope>NUCLEOTIDE SEQUENCE</scope>
    <source>
        <tissue evidence="1">Leaf</tissue>
    </source>
</reference>
<organism evidence="1">
    <name type="scientific">Rhizophora mucronata</name>
    <name type="common">Asiatic mangrove</name>
    <dbReference type="NCBI Taxonomy" id="61149"/>
    <lineage>
        <taxon>Eukaryota</taxon>
        <taxon>Viridiplantae</taxon>
        <taxon>Streptophyta</taxon>
        <taxon>Embryophyta</taxon>
        <taxon>Tracheophyta</taxon>
        <taxon>Spermatophyta</taxon>
        <taxon>Magnoliopsida</taxon>
        <taxon>eudicotyledons</taxon>
        <taxon>Gunneridae</taxon>
        <taxon>Pentapetalae</taxon>
        <taxon>rosids</taxon>
        <taxon>fabids</taxon>
        <taxon>Malpighiales</taxon>
        <taxon>Rhizophoraceae</taxon>
        <taxon>Rhizophora</taxon>
    </lineage>
</organism>
<sequence>MIHPKRACDRFKSTLQTFSELLVLFIRILFNDYLFH</sequence>
<accession>A0A2P2QZA6</accession>
<evidence type="ECO:0000313" key="1">
    <source>
        <dbReference type="EMBL" id="MBX72214.1"/>
    </source>
</evidence>
<name>A0A2P2QZA6_RHIMU</name>
<proteinExistence type="predicted"/>